<dbReference type="InterPro" id="IPR058030">
    <property type="entry name" value="TRIM8/14/16/25/29/45/65_CC"/>
</dbReference>
<dbReference type="SMART" id="SM00184">
    <property type="entry name" value="RING"/>
    <property type="match status" value="1"/>
</dbReference>
<dbReference type="RefSeq" id="XP_029021776.1">
    <property type="nucleotide sequence ID" value="XM_029165943.3"/>
</dbReference>
<protein>
    <submittedName>
        <fullName evidence="12">Zinc-binding protein A33-like</fullName>
    </submittedName>
</protein>
<dbReference type="SMART" id="SM00336">
    <property type="entry name" value="BBOX"/>
    <property type="match status" value="1"/>
</dbReference>
<feature type="domain" description="B box-type" evidence="9">
    <location>
        <begin position="146"/>
        <end position="186"/>
    </location>
</feature>
<dbReference type="PANTHER" id="PTHR25465">
    <property type="entry name" value="B-BOX DOMAIN CONTAINING"/>
    <property type="match status" value="1"/>
</dbReference>
<dbReference type="GO" id="GO:0005737">
    <property type="term" value="C:cytoplasm"/>
    <property type="evidence" value="ECO:0007669"/>
    <property type="project" value="UniProtKB-ARBA"/>
</dbReference>
<keyword evidence="7" id="KW-0175">Coiled coil</keyword>
<feature type="domain" description="B30.2/SPRY" evidence="10">
    <location>
        <begin position="344"/>
        <end position="541"/>
    </location>
</feature>
<dbReference type="Pfam" id="PF00622">
    <property type="entry name" value="SPRY"/>
    <property type="match status" value="1"/>
</dbReference>
<dbReference type="InterPro" id="IPR027370">
    <property type="entry name" value="Znf-RING_euk"/>
</dbReference>
<name>A0A6P7NPF6_BETSP</name>
<dbReference type="InterPro" id="IPR006574">
    <property type="entry name" value="PRY"/>
</dbReference>
<dbReference type="GO" id="GO:0045087">
    <property type="term" value="P:innate immune response"/>
    <property type="evidence" value="ECO:0007669"/>
    <property type="project" value="UniProtKB-KW"/>
</dbReference>
<dbReference type="InterPro" id="IPR051051">
    <property type="entry name" value="E3_ubiq-ligase_TRIM/RNF"/>
</dbReference>
<feature type="domain" description="RING-type" evidence="8">
    <location>
        <begin position="15"/>
        <end position="55"/>
    </location>
</feature>
<dbReference type="GO" id="GO:0008270">
    <property type="term" value="F:zinc ion binding"/>
    <property type="evidence" value="ECO:0007669"/>
    <property type="project" value="UniProtKB-KW"/>
</dbReference>
<dbReference type="InterPro" id="IPR043136">
    <property type="entry name" value="B30.2/SPRY_sf"/>
</dbReference>
<keyword evidence="2" id="KW-0479">Metal-binding</keyword>
<evidence type="ECO:0000259" key="8">
    <source>
        <dbReference type="PROSITE" id="PS50089"/>
    </source>
</evidence>
<dbReference type="InterPro" id="IPR001870">
    <property type="entry name" value="B30.2/SPRY"/>
</dbReference>
<dbReference type="FunFam" id="2.60.120.920:FF:000004">
    <property type="entry name" value="Butyrophilin subfamily 1 member A1"/>
    <property type="match status" value="1"/>
</dbReference>
<evidence type="ECO:0000256" key="1">
    <source>
        <dbReference type="ARBA" id="ARBA00022588"/>
    </source>
</evidence>
<dbReference type="AlphaFoldDB" id="A0A6P7NPF6"/>
<evidence type="ECO:0000256" key="2">
    <source>
        <dbReference type="ARBA" id="ARBA00022723"/>
    </source>
</evidence>
<feature type="coiled-coil region" evidence="7">
    <location>
        <begin position="266"/>
        <end position="293"/>
    </location>
</feature>
<dbReference type="InterPro" id="IPR003877">
    <property type="entry name" value="SPRY_dom"/>
</dbReference>
<dbReference type="InterPro" id="IPR003879">
    <property type="entry name" value="Butyrophylin_SPRY"/>
</dbReference>
<evidence type="ECO:0000313" key="11">
    <source>
        <dbReference type="Proteomes" id="UP000515150"/>
    </source>
</evidence>
<accession>A0A6P7NPF6</accession>
<dbReference type="CDD" id="cd19769">
    <property type="entry name" value="Bbox2_TRIM16-like"/>
    <property type="match status" value="1"/>
</dbReference>
<dbReference type="Pfam" id="PF00643">
    <property type="entry name" value="zf-B_box"/>
    <property type="match status" value="1"/>
</dbReference>
<dbReference type="Gene3D" id="3.30.160.60">
    <property type="entry name" value="Classic Zinc Finger"/>
    <property type="match status" value="1"/>
</dbReference>
<proteinExistence type="predicted"/>
<dbReference type="PROSITE" id="PS00518">
    <property type="entry name" value="ZF_RING_1"/>
    <property type="match status" value="1"/>
</dbReference>
<keyword evidence="4" id="KW-0862">Zinc</keyword>
<dbReference type="Pfam" id="PF25600">
    <property type="entry name" value="TRIM_CC"/>
    <property type="match status" value="1"/>
</dbReference>
<dbReference type="InterPro" id="IPR000315">
    <property type="entry name" value="Znf_B-box"/>
</dbReference>
<organism evidence="11 12">
    <name type="scientific">Betta splendens</name>
    <name type="common">Siamese fighting fish</name>
    <dbReference type="NCBI Taxonomy" id="158456"/>
    <lineage>
        <taxon>Eukaryota</taxon>
        <taxon>Metazoa</taxon>
        <taxon>Chordata</taxon>
        <taxon>Craniata</taxon>
        <taxon>Vertebrata</taxon>
        <taxon>Euteleostomi</taxon>
        <taxon>Actinopterygii</taxon>
        <taxon>Neopterygii</taxon>
        <taxon>Teleostei</taxon>
        <taxon>Neoteleostei</taxon>
        <taxon>Acanthomorphata</taxon>
        <taxon>Anabantaria</taxon>
        <taxon>Anabantiformes</taxon>
        <taxon>Anabantoidei</taxon>
        <taxon>Osphronemidae</taxon>
        <taxon>Betta</taxon>
    </lineage>
</organism>
<dbReference type="SMART" id="SM00449">
    <property type="entry name" value="SPRY"/>
    <property type="match status" value="1"/>
</dbReference>
<evidence type="ECO:0000256" key="7">
    <source>
        <dbReference type="SAM" id="Coils"/>
    </source>
</evidence>
<dbReference type="Gene3D" id="2.60.120.920">
    <property type="match status" value="1"/>
</dbReference>
<evidence type="ECO:0000256" key="5">
    <source>
        <dbReference type="ARBA" id="ARBA00022859"/>
    </source>
</evidence>
<evidence type="ECO:0000256" key="3">
    <source>
        <dbReference type="ARBA" id="ARBA00022771"/>
    </source>
</evidence>
<evidence type="ECO:0000259" key="9">
    <source>
        <dbReference type="PROSITE" id="PS50119"/>
    </source>
</evidence>
<dbReference type="Gene3D" id="3.30.40.10">
    <property type="entry name" value="Zinc/RING finger domain, C3HC4 (zinc finger)"/>
    <property type="match status" value="1"/>
</dbReference>
<evidence type="ECO:0000259" key="10">
    <source>
        <dbReference type="PROSITE" id="PS50188"/>
    </source>
</evidence>
<gene>
    <name evidence="12" type="primary">LOC114864923</name>
</gene>
<dbReference type="Pfam" id="PF13765">
    <property type="entry name" value="PRY"/>
    <property type="match status" value="1"/>
</dbReference>
<dbReference type="Proteomes" id="UP000515150">
    <property type="component" value="Chromosome 10"/>
</dbReference>
<keyword evidence="11" id="KW-1185">Reference proteome</keyword>
<dbReference type="InterPro" id="IPR017907">
    <property type="entry name" value="Znf_RING_CS"/>
</dbReference>
<dbReference type="CDD" id="cd13733">
    <property type="entry name" value="SPRY_PRY_C-I_1"/>
    <property type="match status" value="1"/>
</dbReference>
<dbReference type="InterPro" id="IPR001841">
    <property type="entry name" value="Znf_RING"/>
</dbReference>
<dbReference type="SUPFAM" id="SSF57850">
    <property type="entry name" value="RING/U-box"/>
    <property type="match status" value="1"/>
</dbReference>
<dbReference type="KEGG" id="bspl:114864923"/>
<keyword evidence="3 6" id="KW-0863">Zinc-finger</keyword>
<dbReference type="InterPro" id="IPR013320">
    <property type="entry name" value="ConA-like_dom_sf"/>
</dbReference>
<reference evidence="12" key="1">
    <citation type="submission" date="2025-08" db="UniProtKB">
        <authorList>
            <consortium name="RefSeq"/>
        </authorList>
    </citation>
    <scope>IDENTIFICATION</scope>
</reference>
<keyword evidence="1" id="KW-0399">Innate immunity</keyword>
<dbReference type="PRINTS" id="PR01407">
    <property type="entry name" value="BUTYPHLNCDUF"/>
</dbReference>
<evidence type="ECO:0000313" key="12">
    <source>
        <dbReference type="RefSeq" id="XP_029021776.1"/>
    </source>
</evidence>
<dbReference type="SUPFAM" id="SSF57845">
    <property type="entry name" value="B-box zinc-binding domain"/>
    <property type="match status" value="1"/>
</dbReference>
<dbReference type="InterPro" id="IPR013083">
    <property type="entry name" value="Znf_RING/FYVE/PHD"/>
</dbReference>
<dbReference type="InParanoid" id="A0A6P7NPF6"/>
<dbReference type="OrthoDB" id="6270329at2759"/>
<dbReference type="PROSITE" id="PS50119">
    <property type="entry name" value="ZF_BBOX"/>
    <property type="match status" value="1"/>
</dbReference>
<dbReference type="Pfam" id="PF13445">
    <property type="entry name" value="zf-RING_UBOX"/>
    <property type="match status" value="1"/>
</dbReference>
<sequence length="543" mass="60960">MASARGLLHEENFHCSICLSVFTKPVSLPCGHNYCLDCITAYWDTKTDFQCPLCKETFYNRPALRVNIVIAEIVEKLRNPAKENPCSTSEGGGNGKVLCSICTGQRSEALKSCLVCLESYCQTHLERHLKTSALKKHKLISPVENPESRICQMHDEPLELFCTVDQMFICNSCKSGDHKMHKVVSVEEEAGMRKLQLGTEREAADQMILERQQRIHQIQNSVEASRTNAAQALRYSMRVMTAVVDYVKKCQAELGEVIASKQKKNERVAEGFIEKLEEEVKQLQEKSSQLSQVSLTGDPFAFLESFLSLNITVPQVNNWSAVTFESDPFTVQEALAQLQTTVTEEISALCDPDLKEKQRYAVDVTLDPDTANPSLIVSEDRKEVSQGDKRRSLPPRPERFDQVLNVLAKEGFSKGKFYYEVQVKDKTQWDLGVANQSISRKGDIRLSPKTGYWTIWLRKGHEFTANAIPAIVLQVKEAPQKVGVFVDYDGGEVSFYDADTRGKIYSYTGCKFTEEIFPFFSPCSNDGGRNAAPLVITPVKSTS</sequence>
<dbReference type="SMART" id="SM00589">
    <property type="entry name" value="PRY"/>
    <property type="match status" value="1"/>
</dbReference>
<dbReference type="PANTHER" id="PTHR25465:SF32">
    <property type="entry name" value="BLOODTHIRSTY-RELATED GENE FAMILY, MEMBER 16 ISOFORM X1-RELATED"/>
    <property type="match status" value="1"/>
</dbReference>
<dbReference type="SUPFAM" id="SSF49899">
    <property type="entry name" value="Concanavalin A-like lectins/glucanases"/>
    <property type="match status" value="1"/>
</dbReference>
<dbReference type="Gene3D" id="4.10.830.40">
    <property type="match status" value="1"/>
</dbReference>
<dbReference type="PROSITE" id="PS50188">
    <property type="entry name" value="B302_SPRY"/>
    <property type="match status" value="1"/>
</dbReference>
<dbReference type="GeneID" id="114864923"/>
<evidence type="ECO:0000256" key="4">
    <source>
        <dbReference type="ARBA" id="ARBA00022833"/>
    </source>
</evidence>
<evidence type="ECO:0000256" key="6">
    <source>
        <dbReference type="PROSITE-ProRule" id="PRU00024"/>
    </source>
</evidence>
<dbReference type="PROSITE" id="PS50089">
    <property type="entry name" value="ZF_RING_2"/>
    <property type="match status" value="1"/>
</dbReference>
<keyword evidence="5" id="KW-0391">Immunity</keyword>